<dbReference type="AlphaFoldDB" id="A0A7X0MLW4"/>
<name>A0A7X0MLW4_9SPHN</name>
<reference evidence="1 2" key="1">
    <citation type="submission" date="2020-08" db="EMBL/GenBank/DDBJ databases">
        <title>The Agave Microbiome: Exploring the role of microbial communities in plant adaptations to desert environments.</title>
        <authorList>
            <person name="Partida-Martinez L.P."/>
        </authorList>
    </citation>
    <scope>NUCLEOTIDE SEQUENCE [LARGE SCALE GENOMIC DNA]</scope>
    <source>
        <strain evidence="1 2">AS3.13</strain>
    </source>
</reference>
<sequence>MTDNSLSQEPSLFGSTDQRTALRAQAEGYVLRASLMMRRARILVTQDRVDACALLTDRRTALGQHFQRYQRLKHGSIFDPIVAHAPTSSKIVARGMKIDCMELGQEFVAYQTRWLRVPPSEWQWYKADMLATVDKLSLHLDAELRAIRQLLTVAEFYRR</sequence>
<comment type="caution">
    <text evidence="1">The sequence shown here is derived from an EMBL/GenBank/DDBJ whole genome shotgun (WGS) entry which is preliminary data.</text>
</comment>
<reference evidence="1 2" key="2">
    <citation type="submission" date="2020-08" db="EMBL/GenBank/DDBJ databases">
        <authorList>
            <person name="Partida-Martinez L."/>
            <person name="Huntemann M."/>
            <person name="Clum A."/>
            <person name="Wang J."/>
            <person name="Palaniappan K."/>
            <person name="Ritter S."/>
            <person name="Chen I.-M."/>
            <person name="Stamatis D."/>
            <person name="Reddy T."/>
            <person name="O'Malley R."/>
            <person name="Daum C."/>
            <person name="Shapiro N."/>
            <person name="Ivanova N."/>
            <person name="Kyrpides N."/>
            <person name="Woyke T."/>
        </authorList>
    </citation>
    <scope>NUCLEOTIDE SEQUENCE [LARGE SCALE GENOMIC DNA]</scope>
    <source>
        <strain evidence="1 2">AS3.13</strain>
    </source>
</reference>
<gene>
    <name evidence="1" type="ORF">F4693_000614</name>
</gene>
<evidence type="ECO:0000313" key="1">
    <source>
        <dbReference type="EMBL" id="MBB6503659.1"/>
    </source>
</evidence>
<accession>A0A7X0MLW4</accession>
<evidence type="ECO:0000313" key="2">
    <source>
        <dbReference type="Proteomes" id="UP000522313"/>
    </source>
</evidence>
<proteinExistence type="predicted"/>
<protein>
    <submittedName>
        <fullName evidence="1">Uncharacterized protein</fullName>
    </submittedName>
</protein>
<dbReference type="Proteomes" id="UP000522313">
    <property type="component" value="Unassembled WGS sequence"/>
</dbReference>
<dbReference type="RefSeq" id="WP_184504089.1">
    <property type="nucleotide sequence ID" value="NZ_JACHBT010000003.1"/>
</dbReference>
<organism evidence="1 2">
    <name type="scientific">Sphingomonas endophytica</name>
    <dbReference type="NCBI Taxonomy" id="869719"/>
    <lineage>
        <taxon>Bacteria</taxon>
        <taxon>Pseudomonadati</taxon>
        <taxon>Pseudomonadota</taxon>
        <taxon>Alphaproteobacteria</taxon>
        <taxon>Sphingomonadales</taxon>
        <taxon>Sphingomonadaceae</taxon>
        <taxon>Sphingomonas</taxon>
    </lineage>
</organism>
<dbReference type="EMBL" id="JACHBT010000003">
    <property type="protein sequence ID" value="MBB6503659.1"/>
    <property type="molecule type" value="Genomic_DNA"/>
</dbReference>